<dbReference type="SMART" id="SM00220">
    <property type="entry name" value="S_TKc"/>
    <property type="match status" value="1"/>
</dbReference>
<feature type="compositionally biased region" description="Basic and acidic residues" evidence="7">
    <location>
        <begin position="15"/>
        <end position="27"/>
    </location>
</feature>
<reference evidence="9" key="1">
    <citation type="journal article" date="2020" name="bioRxiv">
        <title>Comparative genomics of Chlamydomonas.</title>
        <authorList>
            <person name="Craig R.J."/>
            <person name="Hasan A.R."/>
            <person name="Ness R.W."/>
            <person name="Keightley P.D."/>
        </authorList>
    </citation>
    <scope>NUCLEOTIDE SEQUENCE</scope>
    <source>
        <strain evidence="9">SAG 7.73</strain>
    </source>
</reference>
<dbReference type="SUPFAM" id="SSF56112">
    <property type="entry name" value="Protein kinase-like (PK-like)"/>
    <property type="match status" value="1"/>
</dbReference>
<dbReference type="Proteomes" id="UP000650467">
    <property type="component" value="Unassembled WGS sequence"/>
</dbReference>
<gene>
    <name evidence="9" type="ORF">HXX76_000564</name>
</gene>
<sequence length="321" mass="33680">MCQTPTAGGSQGTEPRFRIQREYKMDSTEPSDAATTGNSGSSGSSSVDDLSGSWLLDEYLTQHGLSRCVPVRLLGQGAMGRVELVHIAPPPHQLDAAPIVAARKTQPCSQDPHLRAKEDAVFGLELEGLAAGRGSPFFVRQLAVAAHGDRHELLLELAEGGTLEEELSEALSAAPPGPLKQLLLAPERIANVAASLLSGLVEMHEQGLGHFDIKPPNLLLTREGRLLIGDTGCAIRADSEGNVPAPLPTGTPVFAAPETRAPHGVFQAAKADAYSVGVLLALTCKDPVQRPSPRQALEHPFLASVDVGALAPLRCPGLPPS</sequence>
<protein>
    <recommendedName>
        <fullName evidence="8">Protein kinase domain-containing protein</fullName>
    </recommendedName>
</protein>
<keyword evidence="6" id="KW-0723">Serine/threonine-protein kinase</keyword>
<dbReference type="EMBL" id="JAEHOC010000001">
    <property type="protein sequence ID" value="KAG2445961.1"/>
    <property type="molecule type" value="Genomic_DNA"/>
</dbReference>
<name>A0A835WEK4_CHLIN</name>
<keyword evidence="3" id="KW-0418">Kinase</keyword>
<dbReference type="InterPro" id="IPR000719">
    <property type="entry name" value="Prot_kinase_dom"/>
</dbReference>
<feature type="region of interest" description="Disordered" evidence="7">
    <location>
        <begin position="1"/>
        <end position="47"/>
    </location>
</feature>
<dbReference type="PROSITE" id="PS50011">
    <property type="entry name" value="PROTEIN_KINASE_DOM"/>
    <property type="match status" value="1"/>
</dbReference>
<evidence type="ECO:0000313" key="9">
    <source>
        <dbReference type="EMBL" id="KAG2445961.1"/>
    </source>
</evidence>
<dbReference type="Pfam" id="PF00069">
    <property type="entry name" value="Pkinase"/>
    <property type="match status" value="1"/>
</dbReference>
<dbReference type="Gene3D" id="1.10.510.10">
    <property type="entry name" value="Transferase(Phosphotransferase) domain 1"/>
    <property type="match status" value="1"/>
</dbReference>
<dbReference type="InterPro" id="IPR017441">
    <property type="entry name" value="Protein_kinase_ATP_BS"/>
</dbReference>
<keyword evidence="10" id="KW-1185">Reference proteome</keyword>
<proteinExistence type="inferred from homology"/>
<keyword evidence="2 5" id="KW-0547">Nucleotide-binding</keyword>
<evidence type="ECO:0000256" key="7">
    <source>
        <dbReference type="SAM" id="MobiDB-lite"/>
    </source>
</evidence>
<keyword evidence="4 5" id="KW-0067">ATP-binding</keyword>
<evidence type="ECO:0000259" key="8">
    <source>
        <dbReference type="PROSITE" id="PS50011"/>
    </source>
</evidence>
<evidence type="ECO:0000256" key="6">
    <source>
        <dbReference type="RuleBase" id="RU000304"/>
    </source>
</evidence>
<dbReference type="PANTHER" id="PTHR48011:SF4">
    <property type="entry name" value="MITOGEN-ACTIVATED PROTEIN KINASE KINASE KINASE 19"/>
    <property type="match status" value="1"/>
</dbReference>
<dbReference type="PANTHER" id="PTHR48011">
    <property type="entry name" value="CCR4-NOT TRANSCRIPTIONAL COMPLEX SUBUNIT CAF120-RELATED"/>
    <property type="match status" value="1"/>
</dbReference>
<evidence type="ECO:0000256" key="5">
    <source>
        <dbReference type="PROSITE-ProRule" id="PRU10141"/>
    </source>
</evidence>
<comment type="caution">
    <text evidence="9">The sequence shown here is derived from an EMBL/GenBank/DDBJ whole genome shotgun (WGS) entry which is preliminary data.</text>
</comment>
<dbReference type="GO" id="GO:0007165">
    <property type="term" value="P:signal transduction"/>
    <property type="evidence" value="ECO:0007669"/>
    <property type="project" value="TreeGrafter"/>
</dbReference>
<organism evidence="9 10">
    <name type="scientific">Chlamydomonas incerta</name>
    <dbReference type="NCBI Taxonomy" id="51695"/>
    <lineage>
        <taxon>Eukaryota</taxon>
        <taxon>Viridiplantae</taxon>
        <taxon>Chlorophyta</taxon>
        <taxon>core chlorophytes</taxon>
        <taxon>Chlorophyceae</taxon>
        <taxon>CS clade</taxon>
        <taxon>Chlamydomonadales</taxon>
        <taxon>Chlamydomonadaceae</taxon>
        <taxon>Chlamydomonas</taxon>
    </lineage>
</organism>
<evidence type="ECO:0000256" key="1">
    <source>
        <dbReference type="ARBA" id="ARBA00022679"/>
    </source>
</evidence>
<dbReference type="GO" id="GO:0005524">
    <property type="term" value="F:ATP binding"/>
    <property type="evidence" value="ECO:0007669"/>
    <property type="project" value="UniProtKB-UniRule"/>
</dbReference>
<dbReference type="AlphaFoldDB" id="A0A835WEK4"/>
<dbReference type="GO" id="GO:0004674">
    <property type="term" value="F:protein serine/threonine kinase activity"/>
    <property type="evidence" value="ECO:0007669"/>
    <property type="project" value="UniProtKB-KW"/>
</dbReference>
<dbReference type="InterPro" id="IPR052751">
    <property type="entry name" value="Plant_MAPKKK"/>
</dbReference>
<feature type="domain" description="Protein kinase" evidence="8">
    <location>
        <begin position="68"/>
        <end position="321"/>
    </location>
</feature>
<feature type="compositionally biased region" description="Polar residues" evidence="7">
    <location>
        <begin position="28"/>
        <end position="38"/>
    </location>
</feature>
<accession>A0A835WEK4</accession>
<evidence type="ECO:0000256" key="4">
    <source>
        <dbReference type="ARBA" id="ARBA00022840"/>
    </source>
</evidence>
<evidence type="ECO:0000256" key="2">
    <source>
        <dbReference type="ARBA" id="ARBA00022741"/>
    </source>
</evidence>
<keyword evidence="1" id="KW-0808">Transferase</keyword>
<dbReference type="OrthoDB" id="534005at2759"/>
<comment type="similarity">
    <text evidence="6">Belongs to the protein kinase superfamily.</text>
</comment>
<dbReference type="InterPro" id="IPR011009">
    <property type="entry name" value="Kinase-like_dom_sf"/>
</dbReference>
<dbReference type="PROSITE" id="PS00107">
    <property type="entry name" value="PROTEIN_KINASE_ATP"/>
    <property type="match status" value="1"/>
</dbReference>
<evidence type="ECO:0000313" key="10">
    <source>
        <dbReference type="Proteomes" id="UP000650467"/>
    </source>
</evidence>
<dbReference type="InterPro" id="IPR008271">
    <property type="entry name" value="Ser/Thr_kinase_AS"/>
</dbReference>
<dbReference type="PROSITE" id="PS00108">
    <property type="entry name" value="PROTEIN_KINASE_ST"/>
    <property type="match status" value="1"/>
</dbReference>
<evidence type="ECO:0000256" key="3">
    <source>
        <dbReference type="ARBA" id="ARBA00022777"/>
    </source>
</evidence>
<feature type="binding site" evidence="5">
    <location>
        <position position="104"/>
    </location>
    <ligand>
        <name>ATP</name>
        <dbReference type="ChEBI" id="CHEBI:30616"/>
    </ligand>
</feature>